<dbReference type="OrthoDB" id="749581at2759"/>
<dbReference type="PROSITE" id="PS51375">
    <property type="entry name" value="PPR"/>
    <property type="match status" value="8"/>
</dbReference>
<dbReference type="FunFam" id="1.25.40.10:FF:000031">
    <property type="entry name" value="Pentatricopeptide repeat-containing protein mitochondrial"/>
    <property type="match status" value="1"/>
</dbReference>
<dbReference type="InterPro" id="IPR046960">
    <property type="entry name" value="PPR_At4g14850-like_plant"/>
</dbReference>
<feature type="domain" description="DYW" evidence="4">
    <location>
        <begin position="790"/>
        <end position="883"/>
    </location>
</feature>
<dbReference type="EMBL" id="AUSU01002839">
    <property type="protein sequence ID" value="EPS67966.1"/>
    <property type="molecule type" value="Genomic_DNA"/>
</dbReference>
<dbReference type="Pfam" id="PF20431">
    <property type="entry name" value="E_motif"/>
    <property type="match status" value="1"/>
</dbReference>
<dbReference type="Gene3D" id="1.25.40.10">
    <property type="entry name" value="Tetratricopeptide repeat domain"/>
    <property type="match status" value="6"/>
</dbReference>
<dbReference type="InterPro" id="IPR032867">
    <property type="entry name" value="DYW_dom"/>
</dbReference>
<accession>S8CSV3</accession>
<organism evidence="5 6">
    <name type="scientific">Genlisea aurea</name>
    <dbReference type="NCBI Taxonomy" id="192259"/>
    <lineage>
        <taxon>Eukaryota</taxon>
        <taxon>Viridiplantae</taxon>
        <taxon>Streptophyta</taxon>
        <taxon>Embryophyta</taxon>
        <taxon>Tracheophyta</taxon>
        <taxon>Spermatophyta</taxon>
        <taxon>Magnoliopsida</taxon>
        <taxon>eudicotyledons</taxon>
        <taxon>Gunneridae</taxon>
        <taxon>Pentapetalae</taxon>
        <taxon>asterids</taxon>
        <taxon>lamiids</taxon>
        <taxon>Lamiales</taxon>
        <taxon>Lentibulariaceae</taxon>
        <taxon>Genlisea</taxon>
    </lineage>
</organism>
<reference evidence="5 6" key="1">
    <citation type="journal article" date="2013" name="BMC Genomics">
        <title>The miniature genome of a carnivorous plant Genlisea aurea contains a low number of genes and short non-coding sequences.</title>
        <authorList>
            <person name="Leushkin E.V."/>
            <person name="Sutormin R.A."/>
            <person name="Nabieva E.R."/>
            <person name="Penin A.A."/>
            <person name="Kondrashov A.S."/>
            <person name="Logacheva M.D."/>
        </authorList>
    </citation>
    <scope>NUCLEOTIDE SEQUENCE [LARGE SCALE GENOMIC DNA]</scope>
</reference>
<dbReference type="FunFam" id="1.25.40.10:FF:000366">
    <property type="entry name" value="Pentatricopeptide (PPR) repeat-containing protein"/>
    <property type="match status" value="1"/>
</dbReference>
<dbReference type="FunFam" id="1.25.40.10:FF:000381">
    <property type="entry name" value="Pentatricopeptide repeat-containing protein"/>
    <property type="match status" value="1"/>
</dbReference>
<dbReference type="SUPFAM" id="SSF48452">
    <property type="entry name" value="TPR-like"/>
    <property type="match status" value="1"/>
</dbReference>
<dbReference type="GO" id="GO:0008270">
    <property type="term" value="F:zinc ion binding"/>
    <property type="evidence" value="ECO:0007669"/>
    <property type="project" value="InterPro"/>
</dbReference>
<proteinExistence type="inferred from homology"/>
<protein>
    <recommendedName>
        <fullName evidence="4">DYW domain-containing protein</fullName>
    </recommendedName>
</protein>
<comment type="caution">
    <text evidence="5">The sequence shown here is derived from an EMBL/GenBank/DDBJ whole genome shotgun (WGS) entry which is preliminary data.</text>
</comment>
<keyword evidence="2" id="KW-0677">Repeat</keyword>
<name>S8CSV3_9LAMI</name>
<dbReference type="Pfam" id="PF14432">
    <property type="entry name" value="DYW_deaminase"/>
    <property type="match status" value="1"/>
</dbReference>
<feature type="repeat" description="PPR" evidence="3">
    <location>
        <begin position="138"/>
        <end position="172"/>
    </location>
</feature>
<dbReference type="FunFam" id="1.25.40.10:FF:000201">
    <property type="entry name" value="Pentatricopeptide repeat-containing protein mitochondrial"/>
    <property type="match status" value="1"/>
</dbReference>
<feature type="repeat" description="PPR" evidence="3">
    <location>
        <begin position="543"/>
        <end position="573"/>
    </location>
</feature>
<gene>
    <name evidence="5" type="ORF">M569_06805</name>
</gene>
<feature type="repeat" description="PPR" evidence="3">
    <location>
        <begin position="372"/>
        <end position="406"/>
    </location>
</feature>
<feature type="repeat" description="PPR" evidence="3">
    <location>
        <begin position="270"/>
        <end position="304"/>
    </location>
</feature>
<dbReference type="InterPro" id="IPR002885">
    <property type="entry name" value="PPR_rpt"/>
</dbReference>
<keyword evidence="6" id="KW-1185">Reference proteome</keyword>
<dbReference type="AlphaFoldDB" id="S8CSV3"/>
<dbReference type="PANTHER" id="PTHR47926:SF520">
    <property type="entry name" value="DYW DOMAIN-CONTAINING PROTEIN"/>
    <property type="match status" value="1"/>
</dbReference>
<dbReference type="Proteomes" id="UP000015453">
    <property type="component" value="Unassembled WGS sequence"/>
</dbReference>
<evidence type="ECO:0000256" key="3">
    <source>
        <dbReference type="PROSITE-ProRule" id="PRU00708"/>
    </source>
</evidence>
<dbReference type="InterPro" id="IPR011990">
    <property type="entry name" value="TPR-like_helical_dom_sf"/>
</dbReference>
<dbReference type="Pfam" id="PF01535">
    <property type="entry name" value="PPR"/>
    <property type="match status" value="6"/>
</dbReference>
<feature type="repeat" description="PPR" evidence="3">
    <location>
        <begin position="574"/>
        <end position="608"/>
    </location>
</feature>
<dbReference type="PANTHER" id="PTHR47926">
    <property type="entry name" value="PENTATRICOPEPTIDE REPEAT-CONTAINING PROTEIN"/>
    <property type="match status" value="1"/>
</dbReference>
<evidence type="ECO:0000313" key="5">
    <source>
        <dbReference type="EMBL" id="EPS67966.1"/>
    </source>
</evidence>
<evidence type="ECO:0000256" key="2">
    <source>
        <dbReference type="ARBA" id="ARBA00022737"/>
    </source>
</evidence>
<dbReference type="FunFam" id="1.25.40.10:FF:000397">
    <property type="entry name" value="Pentatricopeptide repeat-containing protein At2g40720"/>
    <property type="match status" value="1"/>
</dbReference>
<evidence type="ECO:0000256" key="1">
    <source>
        <dbReference type="ARBA" id="ARBA00006643"/>
    </source>
</evidence>
<evidence type="ECO:0000313" key="6">
    <source>
        <dbReference type="Proteomes" id="UP000015453"/>
    </source>
</evidence>
<sequence length="883" mass="98928">MLDLRSSFRRTRSLELRWLSRRPGGRKSADTASELLWISRSVMELRNVVEEVNHRMAIFKCCEFLHRKRYIAGFDFLNCCRLFSSAALGIRWKRLLSSTMDFDSVAYGSMLRNCVENGDPAGGKFLHCDVLKRGSCLDLFGWNILLNLYMKHGLLLEGRKLFDEMPERNVVSFVTMIQGYSDLEMHSASIGLFSRLRREGHELNPFVFTTILKLLVALDWSESVPSLHACIHKLGHVSNSFVGTSFINAYSVSGSVNAAKKVFEEIVAKDMVCWTGFLACHAENDCFEEALEIFSRMRDEGFRPNNFTFGSVIKACIGLDRIDLGRSIHGCVLKTCYEMYEYVGVSLLDLYSSNGSIEDARRVFEGIPKDDDVVPWSIMIARLSQSDRCGEALDLFARMPKATVTPNQFTLASVLQSCATIGNLDLGIQIHSRMVKTGLDLNVFACNALMDVYAKSGMMKASADLFEYSRNRNDVSWNTMAVGYVQLGDGETAFGLFLDMRREGVKPTDVTYSCLLRASAGLASLEAGIQLHSAAVKTSYDEDAAVSNALVDMYAKCGRIENARAVFDAMSRRDVVSWNSMISAYSMHGYGAEALEVFENMEKSGIPPNQLTFVAALSACSNTGLLDQGRSYFASMREDYGIEPCVEHYTCMVSLLGRLGRLDEALETIEEMPREPSVMVWRALLGACAAHRNVELGSFAASRVLELEPRDESTHVLLSNVYARAKRFDGVLRVRNRMKRNRVRKEPGLSWVENRGTVHYFAVGDASHHRDSKLIKAMLEWLSLRAGRSGYVPDVDAILVDVEDDEKGCLSWLHSERIALAFALIGGVPRGCPIRIMKNLRICGDCHAAVKAVSGFVDREIVVRDINRFHHFRRGSCSCNDYW</sequence>
<dbReference type="InterPro" id="IPR046848">
    <property type="entry name" value="E_motif"/>
</dbReference>
<dbReference type="Pfam" id="PF13041">
    <property type="entry name" value="PPR_2"/>
    <property type="match status" value="3"/>
</dbReference>
<feature type="repeat" description="PPR" evidence="3">
    <location>
        <begin position="645"/>
        <end position="679"/>
    </location>
</feature>
<dbReference type="FunFam" id="1.25.40.10:FF:000471">
    <property type="entry name" value="Putative pentatricopeptide repeat-containing protein, mitochondrial"/>
    <property type="match status" value="1"/>
</dbReference>
<feature type="repeat" description="PPR" evidence="3">
    <location>
        <begin position="407"/>
        <end position="441"/>
    </location>
</feature>
<feature type="repeat" description="PPR" evidence="3">
    <location>
        <begin position="473"/>
        <end position="507"/>
    </location>
</feature>
<dbReference type="GO" id="GO:0009451">
    <property type="term" value="P:RNA modification"/>
    <property type="evidence" value="ECO:0007669"/>
    <property type="project" value="InterPro"/>
</dbReference>
<dbReference type="NCBIfam" id="TIGR00756">
    <property type="entry name" value="PPR"/>
    <property type="match status" value="6"/>
</dbReference>
<comment type="similarity">
    <text evidence="1">Belongs to the PPR family. PCMP-H subfamily.</text>
</comment>
<evidence type="ECO:0000259" key="4">
    <source>
        <dbReference type="Pfam" id="PF14432"/>
    </source>
</evidence>
<dbReference type="GO" id="GO:0003723">
    <property type="term" value="F:RNA binding"/>
    <property type="evidence" value="ECO:0007669"/>
    <property type="project" value="InterPro"/>
</dbReference>